<evidence type="ECO:0000313" key="6">
    <source>
        <dbReference type="Proteomes" id="UP000249169"/>
    </source>
</evidence>
<protein>
    <recommendedName>
        <fullName evidence="4">Solute-binding protein family 5 domain-containing protein</fullName>
    </recommendedName>
</protein>
<dbReference type="InterPro" id="IPR000914">
    <property type="entry name" value="SBP_5_dom"/>
</dbReference>
<name>A0A328CCB3_9DELT</name>
<evidence type="ECO:0000259" key="4">
    <source>
        <dbReference type="Pfam" id="PF00496"/>
    </source>
</evidence>
<dbReference type="InterPro" id="IPR039424">
    <property type="entry name" value="SBP_5"/>
</dbReference>
<dbReference type="GO" id="GO:0015833">
    <property type="term" value="P:peptide transport"/>
    <property type="evidence" value="ECO:0007669"/>
    <property type="project" value="TreeGrafter"/>
</dbReference>
<dbReference type="Gene3D" id="3.10.105.10">
    <property type="entry name" value="Dipeptide-binding Protein, Domain 3"/>
    <property type="match status" value="1"/>
</dbReference>
<reference evidence="5 6" key="1">
    <citation type="submission" date="2018-05" db="EMBL/GenBank/DDBJ databases">
        <title>Lujinxingia marina gen. nov. sp. nov., a new facultative anaerobic member of the class Deltaproteobacteria, and proposal of Lujinxingaceae fam. nov.</title>
        <authorList>
            <person name="Li C.-M."/>
        </authorList>
    </citation>
    <scope>NUCLEOTIDE SEQUENCE [LARGE SCALE GENOMIC DNA]</scope>
    <source>
        <strain evidence="5 6">B210</strain>
    </source>
</reference>
<dbReference type="PANTHER" id="PTHR30290">
    <property type="entry name" value="PERIPLASMIC BINDING COMPONENT OF ABC TRANSPORTER"/>
    <property type="match status" value="1"/>
</dbReference>
<dbReference type="GO" id="GO:1904680">
    <property type="term" value="F:peptide transmembrane transporter activity"/>
    <property type="evidence" value="ECO:0007669"/>
    <property type="project" value="TreeGrafter"/>
</dbReference>
<proteinExistence type="inferred from homology"/>
<dbReference type="Gene3D" id="3.40.190.10">
    <property type="entry name" value="Periplasmic binding protein-like II"/>
    <property type="match status" value="1"/>
</dbReference>
<feature type="domain" description="Solute-binding protein family 5" evidence="4">
    <location>
        <begin position="150"/>
        <end position="551"/>
    </location>
</feature>
<sequence length="643" mass="73754">MPRTFKATLVLIGVLIMVALLAIISIAQSYQANKKIIEVNRALGDLNRSTEQILSQLESGVAVAGNAGGTAGASNDRYAAAINDPNNLLSPATDQLIAPNAVPGGTLKRLISSDPKGFNWLTENSADVSELQTYVHNGFARQDFNNPDNFVSDLAYMVTVNEDNTEYTVKLREGVYWHVPKVDFSDPRYEWLREPRELTAEDATFYYEMAMSPQVEAGSIKSYVEDIEKVETLDRYTFKVTWKRPVYHSRTTTLLAYPLPRWLFSRDRDGQEIAQESIPVEFNTHWSVDYPIGTGPYLFDSFKPSSQVVLTRNRDYWGAKPPIERIEFHIIKDPEQGFARLLSGQLDFLPKIAEPRYRSEIMNGGPKSPFKTGELEYEVIDAFAYYYIGWNSDKPMFADRKVRLAMTHAFNRQSIIDNVINGLGELQTGPFYYDHPANDPSIEPIPFDLDRAAALLDEAGWVDTDGDGIRQKTINGENVDFRFTLTSYNRPTVRSWVSIFREDLRKIGIEMRGDFVEWPLMQRRMDDKQFDAFTGGWGLTWFNDPFQIWHSSQADIPKGSNRVGFRNAEADEIIETLRVTFDTEERMTLLRRFHQIVHEEQPYSFFYAPKESVAWNPRVKNVVFQKIRPQTYSLPWYIDESAE</sequence>
<gene>
    <name evidence="5" type="ORF">DL240_03450</name>
</gene>
<dbReference type="AlphaFoldDB" id="A0A328CCB3"/>
<dbReference type="EMBL" id="QHKO01000001">
    <property type="protein sequence ID" value="RAL25280.1"/>
    <property type="molecule type" value="Genomic_DNA"/>
</dbReference>
<dbReference type="InterPro" id="IPR030678">
    <property type="entry name" value="Peptide/Ni-bd"/>
</dbReference>
<keyword evidence="6" id="KW-1185">Reference proteome</keyword>
<dbReference type="PANTHER" id="PTHR30290:SF9">
    <property type="entry name" value="OLIGOPEPTIDE-BINDING PROTEIN APPA"/>
    <property type="match status" value="1"/>
</dbReference>
<keyword evidence="2" id="KW-0813">Transport</keyword>
<evidence type="ECO:0000256" key="2">
    <source>
        <dbReference type="ARBA" id="ARBA00022448"/>
    </source>
</evidence>
<accession>A0A328CCB3</accession>
<evidence type="ECO:0000313" key="5">
    <source>
        <dbReference type="EMBL" id="RAL25280.1"/>
    </source>
</evidence>
<dbReference type="Proteomes" id="UP000249169">
    <property type="component" value="Unassembled WGS sequence"/>
</dbReference>
<dbReference type="GO" id="GO:0043190">
    <property type="term" value="C:ATP-binding cassette (ABC) transporter complex"/>
    <property type="evidence" value="ECO:0007669"/>
    <property type="project" value="InterPro"/>
</dbReference>
<dbReference type="SUPFAM" id="SSF53850">
    <property type="entry name" value="Periplasmic binding protein-like II"/>
    <property type="match status" value="1"/>
</dbReference>
<evidence type="ECO:0000256" key="1">
    <source>
        <dbReference type="ARBA" id="ARBA00005695"/>
    </source>
</evidence>
<organism evidence="5 6">
    <name type="scientific">Lujinxingia litoralis</name>
    <dbReference type="NCBI Taxonomy" id="2211119"/>
    <lineage>
        <taxon>Bacteria</taxon>
        <taxon>Deltaproteobacteria</taxon>
        <taxon>Bradymonadales</taxon>
        <taxon>Lujinxingiaceae</taxon>
        <taxon>Lujinxingia</taxon>
    </lineage>
</organism>
<dbReference type="PIRSF" id="PIRSF002741">
    <property type="entry name" value="MppA"/>
    <property type="match status" value="1"/>
</dbReference>
<keyword evidence="3" id="KW-0732">Signal</keyword>
<evidence type="ECO:0000256" key="3">
    <source>
        <dbReference type="ARBA" id="ARBA00022729"/>
    </source>
</evidence>
<comment type="caution">
    <text evidence="5">The sequence shown here is derived from an EMBL/GenBank/DDBJ whole genome shotgun (WGS) entry which is preliminary data.</text>
</comment>
<dbReference type="Pfam" id="PF00496">
    <property type="entry name" value="SBP_bac_5"/>
    <property type="match status" value="1"/>
</dbReference>
<comment type="similarity">
    <text evidence="1">Belongs to the bacterial solute-binding protein 5 family.</text>
</comment>
<dbReference type="GO" id="GO:0042597">
    <property type="term" value="C:periplasmic space"/>
    <property type="evidence" value="ECO:0007669"/>
    <property type="project" value="UniProtKB-ARBA"/>
</dbReference>